<dbReference type="PANTHER" id="PTHR35277">
    <property type="entry name" value="OS09G0363700 PROTEIN"/>
    <property type="match status" value="1"/>
</dbReference>
<feature type="region of interest" description="Disordered" evidence="1">
    <location>
        <begin position="177"/>
        <end position="216"/>
    </location>
</feature>
<dbReference type="Proteomes" id="UP001161247">
    <property type="component" value="Chromosome 3"/>
</dbReference>
<evidence type="ECO:0000313" key="2">
    <source>
        <dbReference type="EMBL" id="CAI9100617.1"/>
    </source>
</evidence>
<feature type="region of interest" description="Disordered" evidence="1">
    <location>
        <begin position="1"/>
        <end position="54"/>
    </location>
</feature>
<dbReference type="AlphaFoldDB" id="A0AAV1D1X7"/>
<sequence>MADSRPSSDPERVHERTKEEFDDAQKNPFHHHKETHGLRSDIDEQTSISDVKAPNVFERAKEEFEAIVEAVHPKKEHDQAETHVTFPNGEKRNSAEKVETKEGSADLEKSKKSPNLIEKVKGDMDGLIHKKKHAHGHHKETHGTSNDIDESTPIDEVKGPNLFERAKEEVVALLDVIHPKKDTGSSSPSKKKEGGFRMSVGKGLEKICSPRSHNED</sequence>
<keyword evidence="3" id="KW-1185">Reference proteome</keyword>
<dbReference type="EMBL" id="OX459120">
    <property type="protein sequence ID" value="CAI9100617.1"/>
    <property type="molecule type" value="Genomic_DNA"/>
</dbReference>
<feature type="compositionally biased region" description="Basic and acidic residues" evidence="1">
    <location>
        <begin position="1"/>
        <end position="25"/>
    </location>
</feature>
<protein>
    <submittedName>
        <fullName evidence="2">OLC1v1037750C1</fullName>
    </submittedName>
</protein>
<evidence type="ECO:0000256" key="1">
    <source>
        <dbReference type="SAM" id="MobiDB-lite"/>
    </source>
</evidence>
<dbReference type="PANTHER" id="PTHR35277:SF10">
    <property type="entry name" value="OS09G0363700 PROTEIN"/>
    <property type="match status" value="1"/>
</dbReference>
<feature type="region of interest" description="Disordered" evidence="1">
    <location>
        <begin position="131"/>
        <end position="158"/>
    </location>
</feature>
<feature type="compositionally biased region" description="Basic and acidic residues" evidence="1">
    <location>
        <begin position="71"/>
        <end position="81"/>
    </location>
</feature>
<feature type="region of interest" description="Disordered" evidence="1">
    <location>
        <begin position="71"/>
        <end position="118"/>
    </location>
</feature>
<proteinExistence type="predicted"/>
<organism evidence="2 3">
    <name type="scientific">Oldenlandia corymbosa var. corymbosa</name>
    <dbReference type="NCBI Taxonomy" id="529605"/>
    <lineage>
        <taxon>Eukaryota</taxon>
        <taxon>Viridiplantae</taxon>
        <taxon>Streptophyta</taxon>
        <taxon>Embryophyta</taxon>
        <taxon>Tracheophyta</taxon>
        <taxon>Spermatophyta</taxon>
        <taxon>Magnoliopsida</taxon>
        <taxon>eudicotyledons</taxon>
        <taxon>Gunneridae</taxon>
        <taxon>Pentapetalae</taxon>
        <taxon>asterids</taxon>
        <taxon>lamiids</taxon>
        <taxon>Gentianales</taxon>
        <taxon>Rubiaceae</taxon>
        <taxon>Rubioideae</taxon>
        <taxon>Spermacoceae</taxon>
        <taxon>Hedyotis-Oldenlandia complex</taxon>
        <taxon>Oldenlandia</taxon>
    </lineage>
</organism>
<evidence type="ECO:0000313" key="3">
    <source>
        <dbReference type="Proteomes" id="UP001161247"/>
    </source>
</evidence>
<feature type="compositionally biased region" description="Basic residues" evidence="1">
    <location>
        <begin position="131"/>
        <end position="140"/>
    </location>
</feature>
<accession>A0AAV1D1X7</accession>
<feature type="compositionally biased region" description="Basic and acidic residues" evidence="1">
    <location>
        <begin position="89"/>
        <end position="111"/>
    </location>
</feature>
<gene>
    <name evidence="2" type="ORF">OLC1_LOCUS10399</name>
</gene>
<name>A0AAV1D1X7_OLDCO</name>
<reference evidence="2" key="1">
    <citation type="submission" date="2023-03" db="EMBL/GenBank/DDBJ databases">
        <authorList>
            <person name="Julca I."/>
        </authorList>
    </citation>
    <scope>NUCLEOTIDE SEQUENCE</scope>
</reference>